<comment type="similarity">
    <text evidence="3">Belongs to the CTU2/NCS2 family.</text>
</comment>
<dbReference type="GO" id="GO:0002143">
    <property type="term" value="P:tRNA wobble position uridine thiolation"/>
    <property type="evidence" value="ECO:0007669"/>
    <property type="project" value="TreeGrafter"/>
</dbReference>
<evidence type="ECO:0000256" key="1">
    <source>
        <dbReference type="ARBA" id="ARBA00022490"/>
    </source>
</evidence>
<gene>
    <name evidence="3" type="primary">NCS2</name>
    <name evidence="3" type="synonym">CTU2</name>
    <name evidence="4" type="ORF">BGT96224V316_LOCUS7991</name>
</gene>
<reference evidence="4 5" key="1">
    <citation type="submission" date="2018-08" db="EMBL/GenBank/DDBJ databases">
        <authorList>
            <person name="Muller C M."/>
        </authorList>
    </citation>
    <scope>NUCLEOTIDE SEQUENCE [LARGE SCALE GENOMIC DNA]</scope>
</reference>
<keyword evidence="1 3" id="KW-0963">Cytoplasm</keyword>
<dbReference type="GO" id="GO:0016779">
    <property type="term" value="F:nucleotidyltransferase activity"/>
    <property type="evidence" value="ECO:0007669"/>
    <property type="project" value="UniProtKB-UniRule"/>
</dbReference>
<dbReference type="Gene3D" id="3.40.50.620">
    <property type="entry name" value="HUPs"/>
    <property type="match status" value="1"/>
</dbReference>
<proteinExistence type="inferred from homology"/>
<dbReference type="GO" id="GO:0032447">
    <property type="term" value="P:protein urmylation"/>
    <property type="evidence" value="ECO:0007669"/>
    <property type="project" value="UniProtKB-UniRule"/>
</dbReference>
<evidence type="ECO:0000256" key="3">
    <source>
        <dbReference type="HAMAP-Rule" id="MF_03054"/>
    </source>
</evidence>
<dbReference type="GO" id="GO:0000049">
    <property type="term" value="F:tRNA binding"/>
    <property type="evidence" value="ECO:0007669"/>
    <property type="project" value="InterPro"/>
</dbReference>
<dbReference type="Proteomes" id="UP000324639">
    <property type="component" value="Chromosome Bgt_-10"/>
</dbReference>
<dbReference type="HAMAP" id="MF_03054">
    <property type="entry name" value="CTU2"/>
    <property type="match status" value="1"/>
</dbReference>
<dbReference type="PANTHER" id="PTHR20882:SF14">
    <property type="entry name" value="CYTOPLASMIC TRNA 2-THIOLATION PROTEIN 2"/>
    <property type="match status" value="1"/>
</dbReference>
<comment type="pathway">
    <text evidence="3">tRNA modification; 5-methoxycarbonylmethyl-2-thiouridine-tRNA biosynthesis.</text>
</comment>
<keyword evidence="5" id="KW-1185">Reference proteome</keyword>
<comment type="subcellular location">
    <subcellularLocation>
        <location evidence="3">Cytoplasm</location>
    </subcellularLocation>
</comment>
<accession>A0A9X9MPJ4</accession>
<evidence type="ECO:0000313" key="5">
    <source>
        <dbReference type="Proteomes" id="UP000324639"/>
    </source>
</evidence>
<dbReference type="EMBL" id="LR026993">
    <property type="protein sequence ID" value="VDB94912.1"/>
    <property type="molecule type" value="Genomic_DNA"/>
</dbReference>
<dbReference type="AlphaFoldDB" id="A0A9X9MPJ4"/>
<dbReference type="InterPro" id="IPR014729">
    <property type="entry name" value="Rossmann-like_a/b/a_fold"/>
</dbReference>
<comment type="function">
    <text evidence="3">Plays a central role in 2-thiolation of mcm(5)S(2)U at tRNA wobble positions of tRNA(Lys), tRNA(Glu) and tRNA(Gln). May act by forming a heterodimer with NCS6 that ligates sulfur from thiocarboxylated URM1 onto the uridine of tRNAs at wobble position. Prior mcm(5) tRNA modification by the elongator complex is required for 2-thiolation. May also be involved in protein urmylation.</text>
</comment>
<dbReference type="InterPro" id="IPR019407">
    <property type="entry name" value="CTU2"/>
</dbReference>
<dbReference type="Pfam" id="PF10288">
    <property type="entry name" value="CTU2"/>
    <property type="match status" value="1"/>
</dbReference>
<protein>
    <recommendedName>
        <fullName evidence="3">Cytoplasmic tRNA 2-thiolation protein 2</fullName>
    </recommendedName>
</protein>
<organism evidence="4 5">
    <name type="scientific">Blumeria graminis f. sp. tritici</name>
    <dbReference type="NCBI Taxonomy" id="62690"/>
    <lineage>
        <taxon>Eukaryota</taxon>
        <taxon>Fungi</taxon>
        <taxon>Dikarya</taxon>
        <taxon>Ascomycota</taxon>
        <taxon>Pezizomycotina</taxon>
        <taxon>Leotiomycetes</taxon>
        <taxon>Erysiphales</taxon>
        <taxon>Erysiphaceae</taxon>
        <taxon>Blumeria</taxon>
    </lineage>
</organism>
<sequence length="378" mass="42220">MDTPVALISTTHTICERCKQNPANHKLRTEEVCAQCFSVYVTTKAIKRMETYRQRGPKTQTSKKLLLPLSFGPCSTSLLYILDDHLQGQYDRMNRATYELIVVHINLFTTLKDKENSIKRLHEFQSRFPRHSFRIINLEESLQVEDIDWGSIDTFLLPKTTGQISPDDKLSQMIGSIVSPTSRAEMVSILFVRLLVSFGRKNNCDTVLFGDSITKLAEKALTVIARGNGCSLQWQVSDGLSPLGISCKYPLRDLHKKEIIAFSLLATPPLDDLISRDEITLMSACEKSSTINDLMSQYFESVGSNYPSIVANVVRTCGKLRAVSSQNSTPCGLCGLPFDDKLGTFSCDSEISSSHQTIQLPKHVSTFCRGCFNLVSNI</sequence>
<name>A0A9X9MPJ4_BLUGR</name>
<dbReference type="GO" id="GO:0016783">
    <property type="term" value="F:sulfurtransferase activity"/>
    <property type="evidence" value="ECO:0007669"/>
    <property type="project" value="TreeGrafter"/>
</dbReference>
<dbReference type="PANTHER" id="PTHR20882">
    <property type="entry name" value="CYTOPLASMIC TRNA 2-THIOLATION PROTEIN 2"/>
    <property type="match status" value="1"/>
</dbReference>
<dbReference type="SUPFAM" id="SSF52402">
    <property type="entry name" value="Adenine nucleotide alpha hydrolases-like"/>
    <property type="match status" value="1"/>
</dbReference>
<dbReference type="GO" id="GO:0005829">
    <property type="term" value="C:cytosol"/>
    <property type="evidence" value="ECO:0007669"/>
    <property type="project" value="TreeGrafter"/>
</dbReference>
<evidence type="ECO:0000256" key="2">
    <source>
        <dbReference type="ARBA" id="ARBA00022694"/>
    </source>
</evidence>
<evidence type="ECO:0000313" key="4">
    <source>
        <dbReference type="EMBL" id="VDB94912.1"/>
    </source>
</evidence>
<keyword evidence="2 3" id="KW-0819">tRNA processing</keyword>